<feature type="transmembrane region" description="Helical" evidence="2">
    <location>
        <begin position="236"/>
        <end position="259"/>
    </location>
</feature>
<dbReference type="NCBIfam" id="TIGR00797">
    <property type="entry name" value="matE"/>
    <property type="match status" value="1"/>
</dbReference>
<evidence type="ECO:0000256" key="1">
    <source>
        <dbReference type="ARBA" id="ARBA00022448"/>
    </source>
</evidence>
<dbReference type="PANTHER" id="PTHR43298">
    <property type="entry name" value="MULTIDRUG RESISTANCE PROTEIN NORM-RELATED"/>
    <property type="match status" value="1"/>
</dbReference>
<keyword evidence="1" id="KW-0813">Transport</keyword>
<dbReference type="InterPro" id="IPR050222">
    <property type="entry name" value="MATE_MdtK"/>
</dbReference>
<feature type="transmembrane region" description="Helical" evidence="2">
    <location>
        <begin position="88"/>
        <end position="112"/>
    </location>
</feature>
<keyword evidence="2" id="KW-0472">Membrane</keyword>
<reference evidence="4" key="1">
    <citation type="journal article" date="2019" name="Int. J. Syst. Evol. Microbiol.">
        <title>The Global Catalogue of Microorganisms (GCM) 10K type strain sequencing project: providing services to taxonomists for standard genome sequencing and annotation.</title>
        <authorList>
            <consortium name="The Broad Institute Genomics Platform"/>
            <consortium name="The Broad Institute Genome Sequencing Center for Infectious Disease"/>
            <person name="Wu L."/>
            <person name="Ma J."/>
        </authorList>
    </citation>
    <scope>NUCLEOTIDE SEQUENCE [LARGE SCALE GENOMIC DNA]</scope>
    <source>
        <strain evidence="4">CCUG 39402</strain>
    </source>
</reference>
<feature type="transmembrane region" description="Helical" evidence="2">
    <location>
        <begin position="124"/>
        <end position="142"/>
    </location>
</feature>
<sequence length="455" mass="48462">MSELKVISQHAGTVLVGQLAVMAFGVADTVIAGRYSDAALAALSVGSALYVSVYVGLIGIVQALLPIWAEMLGARRHEAVGQSLRQSLYLCGFITVAGMLPMLFPGALLRWAQVPELMRDEVQRYLAVLAFAFAPSLLFRVYSTFNQSLGRPLLVTWLQVGALAVKIPLSIWLVAGGGGVEPMGAVGCAWATLVVNYLLLALAIVMLRTQTLYKPFRVWRAMERPDWRQIGNFARLGIPGGLAYLVEVTSFTLMALFIARLGTVASASHQIAASVAAVLYMMPLSMAIACSARVSFWLGAGKPEYAKRAVLLGTKITVLVAIALAAIVSIAGRLLAGWYSANPEIVALASSLLVWVAFYHVADATQALCAFLLRCYRITIAPLALYGVLLWGLGLYGGYQMAYVGLAGTLATQSAGSFWTASTIALSLVAACLAGLLWYAVHRSLPKNPEGSQAA</sequence>
<feature type="transmembrane region" description="Helical" evidence="2">
    <location>
        <begin position="352"/>
        <end position="373"/>
    </location>
</feature>
<dbReference type="PANTHER" id="PTHR43298:SF2">
    <property type="entry name" value="FMN_FAD EXPORTER YEEO-RELATED"/>
    <property type="match status" value="1"/>
</dbReference>
<evidence type="ECO:0000313" key="3">
    <source>
        <dbReference type="EMBL" id="MFC6280576.1"/>
    </source>
</evidence>
<feature type="transmembrane region" description="Helical" evidence="2">
    <location>
        <begin position="38"/>
        <end position="67"/>
    </location>
</feature>
<feature type="transmembrane region" description="Helical" evidence="2">
    <location>
        <begin position="183"/>
        <end position="207"/>
    </location>
</feature>
<feature type="transmembrane region" description="Helical" evidence="2">
    <location>
        <begin position="12"/>
        <end position="32"/>
    </location>
</feature>
<dbReference type="Proteomes" id="UP001596270">
    <property type="component" value="Unassembled WGS sequence"/>
</dbReference>
<feature type="transmembrane region" description="Helical" evidence="2">
    <location>
        <begin position="310"/>
        <end position="332"/>
    </location>
</feature>
<proteinExistence type="predicted"/>
<dbReference type="Pfam" id="PF01554">
    <property type="entry name" value="MatE"/>
    <property type="match status" value="2"/>
</dbReference>
<keyword evidence="4" id="KW-1185">Reference proteome</keyword>
<feature type="transmembrane region" description="Helical" evidence="2">
    <location>
        <begin position="154"/>
        <end position="177"/>
    </location>
</feature>
<comment type="caution">
    <text evidence="3">The sequence shown here is derived from an EMBL/GenBank/DDBJ whole genome shotgun (WGS) entry which is preliminary data.</text>
</comment>
<keyword evidence="2" id="KW-0812">Transmembrane</keyword>
<dbReference type="InterPro" id="IPR002528">
    <property type="entry name" value="MATE_fam"/>
</dbReference>
<dbReference type="RefSeq" id="WP_371437783.1">
    <property type="nucleotide sequence ID" value="NZ_JBHSRS010000013.1"/>
</dbReference>
<accession>A0ABW1TSJ8</accession>
<name>A0ABW1TSJ8_9BURK</name>
<protein>
    <submittedName>
        <fullName evidence="3">MATE family efflux transporter</fullName>
    </submittedName>
</protein>
<feature type="transmembrane region" description="Helical" evidence="2">
    <location>
        <begin position="271"/>
        <end position="298"/>
    </location>
</feature>
<evidence type="ECO:0000256" key="2">
    <source>
        <dbReference type="SAM" id="Phobius"/>
    </source>
</evidence>
<organism evidence="3 4">
    <name type="scientific">Polaromonas aquatica</name>
    <dbReference type="NCBI Taxonomy" id="332657"/>
    <lineage>
        <taxon>Bacteria</taxon>
        <taxon>Pseudomonadati</taxon>
        <taxon>Pseudomonadota</taxon>
        <taxon>Betaproteobacteria</taxon>
        <taxon>Burkholderiales</taxon>
        <taxon>Comamonadaceae</taxon>
        <taxon>Polaromonas</taxon>
    </lineage>
</organism>
<feature type="transmembrane region" description="Helical" evidence="2">
    <location>
        <begin position="380"/>
        <end position="399"/>
    </location>
</feature>
<evidence type="ECO:0000313" key="4">
    <source>
        <dbReference type="Proteomes" id="UP001596270"/>
    </source>
</evidence>
<gene>
    <name evidence="3" type="ORF">ACFQND_04950</name>
</gene>
<keyword evidence="2" id="KW-1133">Transmembrane helix</keyword>
<feature type="transmembrane region" description="Helical" evidence="2">
    <location>
        <begin position="419"/>
        <end position="441"/>
    </location>
</feature>
<dbReference type="EMBL" id="JBHSRS010000013">
    <property type="protein sequence ID" value="MFC6280576.1"/>
    <property type="molecule type" value="Genomic_DNA"/>
</dbReference>